<dbReference type="AlphaFoldDB" id="A0A9D3WCQ6"/>
<organism evidence="2 3">
    <name type="scientific">Gossypium stocksii</name>
    <dbReference type="NCBI Taxonomy" id="47602"/>
    <lineage>
        <taxon>Eukaryota</taxon>
        <taxon>Viridiplantae</taxon>
        <taxon>Streptophyta</taxon>
        <taxon>Embryophyta</taxon>
        <taxon>Tracheophyta</taxon>
        <taxon>Spermatophyta</taxon>
        <taxon>Magnoliopsida</taxon>
        <taxon>eudicotyledons</taxon>
        <taxon>Gunneridae</taxon>
        <taxon>Pentapetalae</taxon>
        <taxon>rosids</taxon>
        <taxon>malvids</taxon>
        <taxon>Malvales</taxon>
        <taxon>Malvaceae</taxon>
        <taxon>Malvoideae</taxon>
        <taxon>Gossypium</taxon>
    </lineage>
</organism>
<feature type="region of interest" description="Disordered" evidence="1">
    <location>
        <begin position="1"/>
        <end position="26"/>
    </location>
</feature>
<keyword evidence="3" id="KW-1185">Reference proteome</keyword>
<reference evidence="2 3" key="1">
    <citation type="journal article" date="2021" name="Plant Biotechnol. J.">
        <title>Multi-omics assisted identification of the key and species-specific regulatory components of drought-tolerant mechanisms in Gossypium stocksii.</title>
        <authorList>
            <person name="Yu D."/>
            <person name="Ke L."/>
            <person name="Zhang D."/>
            <person name="Wu Y."/>
            <person name="Sun Y."/>
            <person name="Mei J."/>
            <person name="Sun J."/>
            <person name="Sun Y."/>
        </authorList>
    </citation>
    <scope>NUCLEOTIDE SEQUENCE [LARGE SCALE GENOMIC DNA]</scope>
    <source>
        <strain evidence="3">cv. E1</strain>
        <tissue evidence="2">Leaf</tissue>
    </source>
</reference>
<evidence type="ECO:0000313" key="2">
    <source>
        <dbReference type="EMBL" id="KAH1121561.1"/>
    </source>
</evidence>
<dbReference type="OrthoDB" id="1002371at2759"/>
<protein>
    <submittedName>
        <fullName evidence="2">Uncharacterized protein</fullName>
    </submittedName>
</protein>
<comment type="caution">
    <text evidence="2">The sequence shown here is derived from an EMBL/GenBank/DDBJ whole genome shotgun (WGS) entry which is preliminary data.</text>
</comment>
<name>A0A9D3WCQ6_9ROSI</name>
<sequence>MATEVVSGNDDKNHQSFNTAAPADGSSSDLGVGFLQKIQQFPKHDTVKLCDHNFLLWKQQLC</sequence>
<evidence type="ECO:0000313" key="3">
    <source>
        <dbReference type="Proteomes" id="UP000828251"/>
    </source>
</evidence>
<feature type="compositionally biased region" description="Polar residues" evidence="1">
    <location>
        <begin position="15"/>
        <end position="26"/>
    </location>
</feature>
<proteinExistence type="predicted"/>
<dbReference type="Proteomes" id="UP000828251">
    <property type="component" value="Unassembled WGS sequence"/>
</dbReference>
<evidence type="ECO:0000256" key="1">
    <source>
        <dbReference type="SAM" id="MobiDB-lite"/>
    </source>
</evidence>
<accession>A0A9D3WCQ6</accession>
<dbReference type="EMBL" id="JAIQCV010000002">
    <property type="protein sequence ID" value="KAH1121561.1"/>
    <property type="molecule type" value="Genomic_DNA"/>
</dbReference>
<gene>
    <name evidence="2" type="ORF">J1N35_004721</name>
</gene>